<feature type="domain" description="AB hydrolase-1" evidence="1">
    <location>
        <begin position="37"/>
        <end position="230"/>
    </location>
</feature>
<dbReference type="Pfam" id="PF12697">
    <property type="entry name" value="Abhydrolase_6"/>
    <property type="match status" value="1"/>
</dbReference>
<protein>
    <submittedName>
        <fullName evidence="2">Alpha/beta fold hydrolase</fullName>
    </submittedName>
</protein>
<dbReference type="EMBL" id="JADDIV010000004">
    <property type="protein sequence ID" value="MBE7369038.1"/>
    <property type="molecule type" value="Genomic_DNA"/>
</dbReference>
<sequence>MRPEPATVLMLPGLLCDAAAWSGVIAALPGIDCRVAGYGRLDAIPAMAAHVLASVAGSGLRVAGHSMGGRIALEMARQAPERIDRIALLDTGFQPRPGGEAGAEEERQRWALVQLARDQGMRAMGERWAQGMVHPDHLRTPVFEAILRMIERSDPEAFEAQVRALLSRPDARDVLATLRCPTLLACGREDAWSPLARHQEMRALAPRSQLVVIEHAGHMAPMEQPGAVAGALRSWALA</sequence>
<evidence type="ECO:0000313" key="2">
    <source>
        <dbReference type="EMBL" id="MBE7369038.1"/>
    </source>
</evidence>
<dbReference type="InterPro" id="IPR050266">
    <property type="entry name" value="AB_hydrolase_sf"/>
</dbReference>
<keyword evidence="2" id="KW-0378">Hydrolase</keyword>
<dbReference type="InterPro" id="IPR029058">
    <property type="entry name" value="AB_hydrolase_fold"/>
</dbReference>
<dbReference type="Proteomes" id="UP000806285">
    <property type="component" value="Unassembled WGS sequence"/>
</dbReference>
<reference evidence="2 3" key="1">
    <citation type="submission" date="2020-10" db="EMBL/GenBank/DDBJ databases">
        <title>Ramlibacter sp. HM2 16S ribosomal RNA gene Genome sequencing and assembly.</title>
        <authorList>
            <person name="Kang M."/>
        </authorList>
    </citation>
    <scope>NUCLEOTIDE SEQUENCE [LARGE SCALE GENOMIC DNA]</scope>
    <source>
        <strain evidence="2 3">HM2</strain>
    </source>
</reference>
<dbReference type="PANTHER" id="PTHR43798">
    <property type="entry name" value="MONOACYLGLYCEROL LIPASE"/>
    <property type="match status" value="1"/>
</dbReference>
<gene>
    <name evidence="2" type="ORF">IM787_15855</name>
</gene>
<name>A0ABR9S682_9BURK</name>
<evidence type="ECO:0000259" key="1">
    <source>
        <dbReference type="Pfam" id="PF12697"/>
    </source>
</evidence>
<comment type="caution">
    <text evidence="2">The sequence shown here is derived from an EMBL/GenBank/DDBJ whole genome shotgun (WGS) entry which is preliminary data.</text>
</comment>
<dbReference type="Gene3D" id="3.40.50.1820">
    <property type="entry name" value="alpha/beta hydrolase"/>
    <property type="match status" value="1"/>
</dbReference>
<dbReference type="PANTHER" id="PTHR43798:SF29">
    <property type="entry name" value="AB HYDROLASE-1 DOMAIN-CONTAINING PROTEIN"/>
    <property type="match status" value="1"/>
</dbReference>
<organism evidence="2 3">
    <name type="scientific">Ramlibacter pallidus</name>
    <dbReference type="NCBI Taxonomy" id="2780087"/>
    <lineage>
        <taxon>Bacteria</taxon>
        <taxon>Pseudomonadati</taxon>
        <taxon>Pseudomonadota</taxon>
        <taxon>Betaproteobacteria</taxon>
        <taxon>Burkholderiales</taxon>
        <taxon>Comamonadaceae</taxon>
        <taxon>Ramlibacter</taxon>
    </lineage>
</organism>
<keyword evidence="3" id="KW-1185">Reference proteome</keyword>
<evidence type="ECO:0000313" key="3">
    <source>
        <dbReference type="Proteomes" id="UP000806285"/>
    </source>
</evidence>
<accession>A0ABR9S682</accession>
<dbReference type="PRINTS" id="PR00111">
    <property type="entry name" value="ABHYDROLASE"/>
</dbReference>
<dbReference type="RefSeq" id="WP_193677646.1">
    <property type="nucleotide sequence ID" value="NZ_JADDIV010000004.1"/>
</dbReference>
<dbReference type="SUPFAM" id="SSF53474">
    <property type="entry name" value="alpha/beta-Hydrolases"/>
    <property type="match status" value="1"/>
</dbReference>
<dbReference type="GO" id="GO:0016787">
    <property type="term" value="F:hydrolase activity"/>
    <property type="evidence" value="ECO:0007669"/>
    <property type="project" value="UniProtKB-KW"/>
</dbReference>
<proteinExistence type="predicted"/>
<dbReference type="InterPro" id="IPR000073">
    <property type="entry name" value="AB_hydrolase_1"/>
</dbReference>